<dbReference type="GO" id="GO:0000724">
    <property type="term" value="P:double-strand break repair via homologous recombination"/>
    <property type="evidence" value="ECO:0007669"/>
    <property type="project" value="TreeGrafter"/>
</dbReference>
<evidence type="ECO:0000256" key="5">
    <source>
        <dbReference type="ARBA" id="ARBA00022801"/>
    </source>
</evidence>
<dbReference type="Gene3D" id="3.30.40.10">
    <property type="entry name" value="Zinc/RING finger domain, C3HC4 (zinc finger)"/>
    <property type="match status" value="1"/>
</dbReference>
<feature type="compositionally biased region" description="Basic and acidic residues" evidence="10">
    <location>
        <begin position="63"/>
        <end position="74"/>
    </location>
</feature>
<evidence type="ECO:0000256" key="1">
    <source>
        <dbReference type="ARBA" id="ARBA00007025"/>
    </source>
</evidence>
<evidence type="ECO:0000256" key="6">
    <source>
        <dbReference type="ARBA" id="ARBA00022806"/>
    </source>
</evidence>
<dbReference type="InterPro" id="IPR013083">
    <property type="entry name" value="Znf_RING/FYVE/PHD"/>
</dbReference>
<keyword evidence="8" id="KW-0067">ATP-binding</keyword>
<dbReference type="PANTHER" id="PTHR45626">
    <property type="entry name" value="TRANSCRIPTION TERMINATION FACTOR 2-RELATED"/>
    <property type="match status" value="1"/>
</dbReference>
<dbReference type="SMART" id="SM00487">
    <property type="entry name" value="DEXDc"/>
    <property type="match status" value="1"/>
</dbReference>
<dbReference type="GO" id="GO:0008094">
    <property type="term" value="F:ATP-dependent activity, acting on DNA"/>
    <property type="evidence" value="ECO:0007669"/>
    <property type="project" value="TreeGrafter"/>
</dbReference>
<keyword evidence="2" id="KW-0479">Metal-binding</keyword>
<dbReference type="Pfam" id="PF00271">
    <property type="entry name" value="Helicase_C"/>
    <property type="match status" value="1"/>
</dbReference>
<evidence type="ECO:0000256" key="10">
    <source>
        <dbReference type="SAM" id="MobiDB-lite"/>
    </source>
</evidence>
<proteinExistence type="inferred from homology"/>
<feature type="region of interest" description="Disordered" evidence="10">
    <location>
        <begin position="178"/>
        <end position="283"/>
    </location>
</feature>
<keyword evidence="7" id="KW-0862">Zinc</keyword>
<protein>
    <submittedName>
        <fullName evidence="14">Helicase conserved C-terminal domain-containing protein</fullName>
    </submittedName>
</protein>
<dbReference type="InterPro" id="IPR050628">
    <property type="entry name" value="SNF2_RAD54_helicase_TF"/>
</dbReference>
<evidence type="ECO:0000256" key="4">
    <source>
        <dbReference type="ARBA" id="ARBA00022771"/>
    </source>
</evidence>
<dbReference type="GO" id="GO:0005524">
    <property type="term" value="F:ATP binding"/>
    <property type="evidence" value="ECO:0007669"/>
    <property type="project" value="UniProtKB-KW"/>
</dbReference>
<feature type="region of interest" description="Disordered" evidence="10">
    <location>
        <begin position="128"/>
        <end position="154"/>
    </location>
</feature>
<dbReference type="CDD" id="cd23136">
    <property type="entry name" value="RING-HC_ULS1-like"/>
    <property type="match status" value="1"/>
</dbReference>
<dbReference type="InterPro" id="IPR027417">
    <property type="entry name" value="P-loop_NTPase"/>
</dbReference>
<evidence type="ECO:0000259" key="11">
    <source>
        <dbReference type="PROSITE" id="PS50089"/>
    </source>
</evidence>
<dbReference type="SUPFAM" id="SSF57850">
    <property type="entry name" value="RING/U-box"/>
    <property type="match status" value="1"/>
</dbReference>
<dbReference type="PROSITE" id="PS51192">
    <property type="entry name" value="HELICASE_ATP_BIND_1"/>
    <property type="match status" value="1"/>
</dbReference>
<evidence type="ECO:0000256" key="7">
    <source>
        <dbReference type="ARBA" id="ARBA00022833"/>
    </source>
</evidence>
<dbReference type="GO" id="GO:0004386">
    <property type="term" value="F:helicase activity"/>
    <property type="evidence" value="ECO:0007669"/>
    <property type="project" value="UniProtKB-KW"/>
</dbReference>
<dbReference type="InterPro" id="IPR038718">
    <property type="entry name" value="SNF2-like_sf"/>
</dbReference>
<dbReference type="Pfam" id="PF00176">
    <property type="entry name" value="SNF2-rel_dom"/>
    <property type="match status" value="1"/>
</dbReference>
<feature type="domain" description="RING-type" evidence="11">
    <location>
        <begin position="926"/>
        <end position="974"/>
    </location>
</feature>
<dbReference type="InterPro" id="IPR001650">
    <property type="entry name" value="Helicase_C-like"/>
</dbReference>
<evidence type="ECO:0000256" key="9">
    <source>
        <dbReference type="PROSITE-ProRule" id="PRU00175"/>
    </source>
</evidence>
<dbReference type="SMART" id="SM00184">
    <property type="entry name" value="RING"/>
    <property type="match status" value="1"/>
</dbReference>
<evidence type="ECO:0000259" key="13">
    <source>
        <dbReference type="PROSITE" id="PS51194"/>
    </source>
</evidence>
<dbReference type="PROSITE" id="PS00518">
    <property type="entry name" value="ZF_RING_1"/>
    <property type="match status" value="1"/>
</dbReference>
<keyword evidence="6 14" id="KW-0347">Helicase</keyword>
<dbReference type="GO" id="GO:0008270">
    <property type="term" value="F:zinc ion binding"/>
    <property type="evidence" value="ECO:0007669"/>
    <property type="project" value="UniProtKB-KW"/>
</dbReference>
<evidence type="ECO:0000313" key="14">
    <source>
        <dbReference type="EMBL" id="QBM90111.1"/>
    </source>
</evidence>
<keyword evidence="15" id="KW-1185">Reference proteome</keyword>
<reference evidence="15" key="1">
    <citation type="submission" date="2019-03" db="EMBL/GenBank/DDBJ databases">
        <title>Snf2 controls pulcherriminic acid biosynthesis and connects pigmentation and antifungal activity of the yeast Metschnikowia pulcherrima.</title>
        <authorList>
            <person name="Gore-Lloyd D."/>
            <person name="Sumann I."/>
            <person name="Brachmann A.O."/>
            <person name="Schneeberger K."/>
            <person name="Ortiz-Merino R.A."/>
            <person name="Moreno-Beltran M."/>
            <person name="Schlaefli M."/>
            <person name="Kirner P."/>
            <person name="Santos Kron A."/>
            <person name="Wolfe K.H."/>
            <person name="Piel J."/>
            <person name="Ahrens C.H."/>
            <person name="Henk D."/>
            <person name="Freimoser F.M."/>
        </authorList>
    </citation>
    <scope>NUCLEOTIDE SEQUENCE [LARGE SCALE GENOMIC DNA]</scope>
    <source>
        <strain evidence="15">APC 1.2</strain>
    </source>
</reference>
<dbReference type="CDD" id="cd18008">
    <property type="entry name" value="DEXDc_SHPRH-like"/>
    <property type="match status" value="1"/>
</dbReference>
<feature type="region of interest" description="Disordered" evidence="10">
    <location>
        <begin position="40"/>
        <end position="110"/>
    </location>
</feature>
<dbReference type="InterPro" id="IPR000330">
    <property type="entry name" value="SNF2_N"/>
</dbReference>
<evidence type="ECO:0000259" key="12">
    <source>
        <dbReference type="PROSITE" id="PS51192"/>
    </source>
</evidence>
<dbReference type="InterPro" id="IPR017907">
    <property type="entry name" value="Znf_RING_CS"/>
</dbReference>
<sequence>MDHHIYTYNRMLVSSDDSIIVLSDDDDFGTVQPQRQLFVEEESTSADLNGFASPQEYEDLDHEEPGAKRQKVAEGEDFEGAAGSTDEPKFTILRPVVPQGNHAEETEESELFVNELGRADAEESVVDFAPQVPHITSESPARHLRSRNGTLSPFFAPENGTLGANAYGTSEDAIVVISDDESEDNVYHNSGDESSSLREPGLMNSNKQAADVENTTEEEDSFYDAAQHPTQIDDDDIQEITPVAPSLNQSNAPEMSASRDTEPYVITDSPLRQAPDDESSDEEIAILSKEEAERVGSFKKSSFDVSQPPAISPPVPANGLFNQPPPIYGQNMPESQPPAFNQPAPVYHAGAQTAPPPEDLSVSNYFMKLTMPQLQTYAQKIDTQIGVLLRQIKSFYEEVGETRRKMLMLPFTQDALKEEYSRHVTERLALADSLLQRVKKTRRMRLILESVKTQKLALSSPLDPFQPGMLNLQPQLQPQPPSAYRANVNPYMQRPVNDDHTHLENLFRDLGREEKIEGMSPTPLALSIQLLDHQRRGLFWLLEKEKAMQGCILADDMGLGKTVQTLAVMAANPPLDPACKTTLIVGPVSLLRQWDAEMQAKLKPGHTLSVAFYHGQERRKLTSFAQMSQYDVILTSYTTLASEYKQHFVYEFEAAKVSHGQNALPQRGTGGQTYLLPFYCKEAVFYRIVLDEAQYIRNKLSQASKAVAVLRGKHRMCLTGTPMQNSIDELYPILRFLNAKPYDDEKKFKLDILVPLKLTSDAFDDYDRNQSMQKLRLVLLAVMLRRTKDSKVDGKPLIQLPEKTVEQVFVKMENEELEYYQALETGIQKKARKLMNTVSPLGHSNFLTLLLRLRQACIHQLLVEVGELNSHENSDSFLGTNWVQMYDRCTSMSGSVKEIVRKFSGADDTQLALGNGSDKQDIQFTCPLCFDVVGEGSIKILAACGHMVCDGCVDTLFSANDQGLRTQSAHCVTCGERAALTDIVDYVLFTKVDQEGYDQQKLETVYGMSNTRKSSNSDKVKFLIRRDAGFTPSAKMERTLGIIDEVIQDTPDEKIIIFSHFTVTFDLMGYALKQNNIEFLRYDGLMNIDDKNRTISEFYKGTPRVLLISLKAGNVGLTLTCASHVVIMDPFWNPYVEDQAMDRAHRFGQERPVKVYRLLIKNSVEDRIMDLQQRKKELIGSALDENALKSSSRLGRRELGYLFGLNSLR</sequence>
<feature type="domain" description="Helicase ATP-binding" evidence="12">
    <location>
        <begin position="542"/>
        <end position="740"/>
    </location>
</feature>
<dbReference type="Gene3D" id="3.40.50.10810">
    <property type="entry name" value="Tandem AAA-ATPase domain"/>
    <property type="match status" value="1"/>
</dbReference>
<feature type="domain" description="Helicase C-terminal" evidence="13">
    <location>
        <begin position="1042"/>
        <end position="1200"/>
    </location>
</feature>
<dbReference type="InterPro" id="IPR049730">
    <property type="entry name" value="SNF2/RAD54-like_C"/>
</dbReference>
<dbReference type="InterPro" id="IPR014001">
    <property type="entry name" value="Helicase_ATP-bd"/>
</dbReference>
<evidence type="ECO:0000256" key="8">
    <source>
        <dbReference type="ARBA" id="ARBA00022840"/>
    </source>
</evidence>
<dbReference type="Proteomes" id="UP000292447">
    <property type="component" value="Chromosome V"/>
</dbReference>
<accession>A0A4P6XVK6</accession>
<dbReference type="AlphaFoldDB" id="A0A4P6XVK6"/>
<dbReference type="SUPFAM" id="SSF52540">
    <property type="entry name" value="P-loop containing nucleoside triphosphate hydrolases"/>
    <property type="match status" value="2"/>
</dbReference>
<comment type="similarity">
    <text evidence="1">Belongs to the SNF2/RAD54 helicase family.</text>
</comment>
<dbReference type="SMART" id="SM00490">
    <property type="entry name" value="HELICc"/>
    <property type="match status" value="1"/>
</dbReference>
<dbReference type="STRING" id="2163413.A0A4P6XVK6"/>
<gene>
    <name evidence="14" type="primary">MPUL0E03510</name>
    <name evidence="14" type="ORF">METSCH_E03510</name>
</gene>
<keyword evidence="3" id="KW-0547">Nucleotide-binding</keyword>
<evidence type="ECO:0000313" key="15">
    <source>
        <dbReference type="Proteomes" id="UP000292447"/>
    </source>
</evidence>
<evidence type="ECO:0000256" key="2">
    <source>
        <dbReference type="ARBA" id="ARBA00022723"/>
    </source>
</evidence>
<name>A0A4P6XVK6_9ASCO</name>
<dbReference type="PROSITE" id="PS50089">
    <property type="entry name" value="ZF_RING_2"/>
    <property type="match status" value="1"/>
</dbReference>
<dbReference type="GO" id="GO:0005634">
    <property type="term" value="C:nucleus"/>
    <property type="evidence" value="ECO:0007669"/>
    <property type="project" value="TreeGrafter"/>
</dbReference>
<dbReference type="EMBL" id="CP034460">
    <property type="protein sequence ID" value="QBM90111.1"/>
    <property type="molecule type" value="Genomic_DNA"/>
</dbReference>
<dbReference type="InterPro" id="IPR001841">
    <property type="entry name" value="Znf_RING"/>
</dbReference>
<dbReference type="CDD" id="cd18793">
    <property type="entry name" value="SF2_C_SNF"/>
    <property type="match status" value="1"/>
</dbReference>
<dbReference type="Gene3D" id="3.40.50.300">
    <property type="entry name" value="P-loop containing nucleotide triphosphate hydrolases"/>
    <property type="match status" value="1"/>
</dbReference>
<dbReference type="PANTHER" id="PTHR45626:SF16">
    <property type="entry name" value="ATP-DEPENDENT HELICASE ULS1"/>
    <property type="match status" value="1"/>
</dbReference>
<keyword evidence="5" id="KW-0378">Hydrolase</keyword>
<organism evidence="14 15">
    <name type="scientific">Metschnikowia aff. pulcherrima</name>
    <dbReference type="NCBI Taxonomy" id="2163413"/>
    <lineage>
        <taxon>Eukaryota</taxon>
        <taxon>Fungi</taxon>
        <taxon>Dikarya</taxon>
        <taxon>Ascomycota</taxon>
        <taxon>Saccharomycotina</taxon>
        <taxon>Pichiomycetes</taxon>
        <taxon>Metschnikowiaceae</taxon>
        <taxon>Metschnikowia</taxon>
    </lineage>
</organism>
<dbReference type="GO" id="GO:0016787">
    <property type="term" value="F:hydrolase activity"/>
    <property type="evidence" value="ECO:0007669"/>
    <property type="project" value="UniProtKB-KW"/>
</dbReference>
<keyword evidence="4 9" id="KW-0863">Zinc-finger</keyword>
<dbReference type="PROSITE" id="PS51194">
    <property type="entry name" value="HELICASE_CTER"/>
    <property type="match status" value="1"/>
</dbReference>
<evidence type="ECO:0000256" key="3">
    <source>
        <dbReference type="ARBA" id="ARBA00022741"/>
    </source>
</evidence>
<dbReference type="GO" id="GO:0005737">
    <property type="term" value="C:cytoplasm"/>
    <property type="evidence" value="ECO:0007669"/>
    <property type="project" value="TreeGrafter"/>
</dbReference>